<dbReference type="AlphaFoldDB" id="A0A7Y9FRQ8"/>
<dbReference type="Pfam" id="PF09694">
    <property type="entry name" value="Gcw_chp"/>
    <property type="match status" value="1"/>
</dbReference>
<keyword evidence="1" id="KW-0732">Signal</keyword>
<name>A0A7Y9FRQ8_9SPHN</name>
<sequence length="249" mass="25503">MIQRYGVMLGLVAAGCATPAAAQDVPAAGVTATAEVSSDEVRRGLSWSGGRAALAGEVRGSLGAIDGTARAVTLRDSPRHAGAEAVVDLTAGTGWDVGAVRLNASATGHLFAGARGRMDYVELGATAGYGYGPIYATLGVMLAPSQDAIGGSNVHLRADANAGIPGTPFTVLAGLGHSSGSVSDPLRAERLRPGGSYSDWRLGVEHRRDRLTVGLDYLGTDVTRAEAFGPFADARHAGDRFVGRVQLSF</sequence>
<gene>
    <name evidence="2" type="ORF">HD841_003813</name>
</gene>
<reference evidence="2 3" key="2">
    <citation type="submission" date="2020-08" db="EMBL/GenBank/DDBJ databases">
        <title>The Agave Microbiome: Exploring the role of microbial communities in plant adaptations to desert environments.</title>
        <authorList>
            <person name="Partida-Martinez L.P."/>
        </authorList>
    </citation>
    <scope>NUCLEOTIDE SEQUENCE [LARGE SCALE GENOMIC DNA]</scope>
    <source>
        <strain evidence="2 3">AS2.3</strain>
    </source>
</reference>
<dbReference type="InterPro" id="IPR010239">
    <property type="entry name" value="CHP02001"/>
</dbReference>
<dbReference type="PROSITE" id="PS51257">
    <property type="entry name" value="PROKAR_LIPOPROTEIN"/>
    <property type="match status" value="1"/>
</dbReference>
<dbReference type="Proteomes" id="UP000517753">
    <property type="component" value="Unassembled WGS sequence"/>
</dbReference>
<feature type="chain" id="PRO_5031425983" description="Porin domain-containing protein" evidence="1">
    <location>
        <begin position="23"/>
        <end position="249"/>
    </location>
</feature>
<proteinExistence type="predicted"/>
<organism evidence="2 3">
    <name type="scientific">Sphingomonas melonis</name>
    <dbReference type="NCBI Taxonomy" id="152682"/>
    <lineage>
        <taxon>Bacteria</taxon>
        <taxon>Pseudomonadati</taxon>
        <taxon>Pseudomonadota</taxon>
        <taxon>Alphaproteobacteria</taxon>
        <taxon>Sphingomonadales</taxon>
        <taxon>Sphingomonadaceae</taxon>
        <taxon>Sphingomonas</taxon>
    </lineage>
</organism>
<reference evidence="2 3" key="1">
    <citation type="submission" date="2020-07" db="EMBL/GenBank/DDBJ databases">
        <authorList>
            <person name="Partida-Martinez L."/>
            <person name="Huntemann M."/>
            <person name="Clum A."/>
            <person name="Wang J."/>
            <person name="Palaniappan K."/>
            <person name="Ritter S."/>
            <person name="Chen I.-M."/>
            <person name="Stamatis D."/>
            <person name="Reddy T."/>
            <person name="O'Malley R."/>
            <person name="Daum C."/>
            <person name="Shapiro N."/>
            <person name="Ivanova N."/>
            <person name="Kyrpides N."/>
            <person name="Woyke T."/>
        </authorList>
    </citation>
    <scope>NUCLEOTIDE SEQUENCE [LARGE SCALE GENOMIC DNA]</scope>
    <source>
        <strain evidence="2 3">AS2.3</strain>
    </source>
</reference>
<dbReference type="RefSeq" id="WP_179510396.1">
    <property type="nucleotide sequence ID" value="NZ_JACCBY010000008.1"/>
</dbReference>
<evidence type="ECO:0000313" key="3">
    <source>
        <dbReference type="Proteomes" id="UP000517753"/>
    </source>
</evidence>
<comment type="caution">
    <text evidence="2">The sequence shown here is derived from an EMBL/GenBank/DDBJ whole genome shotgun (WGS) entry which is preliminary data.</text>
</comment>
<feature type="signal peptide" evidence="1">
    <location>
        <begin position="1"/>
        <end position="22"/>
    </location>
</feature>
<keyword evidence="3" id="KW-1185">Reference proteome</keyword>
<evidence type="ECO:0000256" key="1">
    <source>
        <dbReference type="SAM" id="SignalP"/>
    </source>
</evidence>
<accession>A0A7Y9FRQ8</accession>
<protein>
    <recommendedName>
        <fullName evidence="4">Porin domain-containing protein</fullName>
    </recommendedName>
</protein>
<evidence type="ECO:0000313" key="2">
    <source>
        <dbReference type="EMBL" id="NYD91993.1"/>
    </source>
</evidence>
<dbReference type="EMBL" id="JACCBY010000008">
    <property type="protein sequence ID" value="NYD91993.1"/>
    <property type="molecule type" value="Genomic_DNA"/>
</dbReference>
<evidence type="ECO:0008006" key="4">
    <source>
        <dbReference type="Google" id="ProtNLM"/>
    </source>
</evidence>